<dbReference type="InParanoid" id="A0A420XM20"/>
<evidence type="ECO:0000259" key="3">
    <source>
        <dbReference type="Pfam" id="PF00149"/>
    </source>
</evidence>
<feature type="domain" description="Calcineurin-like phosphoesterase" evidence="3">
    <location>
        <begin position="41"/>
        <end position="285"/>
    </location>
</feature>
<dbReference type="RefSeq" id="WP_121193960.1">
    <property type="nucleotide sequence ID" value="NZ_RBWV01000013.1"/>
</dbReference>
<feature type="domain" description="5'-Nucleotidase C-terminal" evidence="4">
    <location>
        <begin position="367"/>
        <end position="546"/>
    </location>
</feature>
<protein>
    <submittedName>
        <fullName evidence="5">2',3'-cyclic-nucleotide 2'-phosphodiesterase/3'-nucleotidase</fullName>
    </submittedName>
</protein>
<organism evidence="5 6">
    <name type="scientific">Motilibacter peucedani</name>
    <dbReference type="NCBI Taxonomy" id="598650"/>
    <lineage>
        <taxon>Bacteria</taxon>
        <taxon>Bacillati</taxon>
        <taxon>Actinomycetota</taxon>
        <taxon>Actinomycetes</taxon>
        <taxon>Motilibacterales</taxon>
        <taxon>Motilibacteraceae</taxon>
        <taxon>Motilibacter</taxon>
    </lineage>
</organism>
<dbReference type="OrthoDB" id="1016457at2"/>
<comment type="similarity">
    <text evidence="2">Belongs to the 5'-nucleotidase family.</text>
</comment>
<evidence type="ECO:0000256" key="2">
    <source>
        <dbReference type="RuleBase" id="RU362119"/>
    </source>
</evidence>
<gene>
    <name evidence="5" type="ORF">CLV35_2650</name>
</gene>
<evidence type="ECO:0000256" key="1">
    <source>
        <dbReference type="ARBA" id="ARBA00022729"/>
    </source>
</evidence>
<feature type="chain" id="PRO_5018811709" evidence="2">
    <location>
        <begin position="32"/>
        <end position="593"/>
    </location>
</feature>
<name>A0A420XM20_9ACTN</name>
<keyword evidence="2" id="KW-0547">Nucleotide-binding</keyword>
<dbReference type="PANTHER" id="PTHR11575">
    <property type="entry name" value="5'-NUCLEOTIDASE-RELATED"/>
    <property type="match status" value="1"/>
</dbReference>
<dbReference type="Pfam" id="PF02872">
    <property type="entry name" value="5_nucleotid_C"/>
    <property type="match status" value="1"/>
</dbReference>
<dbReference type="PRINTS" id="PR01607">
    <property type="entry name" value="APYRASEFAMLY"/>
</dbReference>
<comment type="caution">
    <text evidence="5">The sequence shown here is derived from an EMBL/GenBank/DDBJ whole genome shotgun (WGS) entry which is preliminary data.</text>
</comment>
<keyword evidence="2" id="KW-0378">Hydrolase</keyword>
<dbReference type="Pfam" id="PF00149">
    <property type="entry name" value="Metallophos"/>
    <property type="match status" value="1"/>
</dbReference>
<evidence type="ECO:0000259" key="4">
    <source>
        <dbReference type="Pfam" id="PF02872"/>
    </source>
</evidence>
<dbReference type="PROSITE" id="PS51318">
    <property type="entry name" value="TAT"/>
    <property type="match status" value="1"/>
</dbReference>
<keyword evidence="1 2" id="KW-0732">Signal</keyword>
<dbReference type="InterPro" id="IPR006179">
    <property type="entry name" value="5_nucleotidase/apyrase"/>
</dbReference>
<dbReference type="Gene3D" id="3.60.21.10">
    <property type="match status" value="1"/>
</dbReference>
<dbReference type="InterPro" id="IPR008334">
    <property type="entry name" value="5'-Nucleotdase_C"/>
</dbReference>
<dbReference type="Gene3D" id="3.90.780.10">
    <property type="entry name" value="5'-Nucleotidase, C-terminal domain"/>
    <property type="match status" value="1"/>
</dbReference>
<keyword evidence="6" id="KW-1185">Reference proteome</keyword>
<feature type="signal peptide" evidence="2">
    <location>
        <begin position="1"/>
        <end position="31"/>
    </location>
</feature>
<dbReference type="GO" id="GO:0009166">
    <property type="term" value="P:nucleotide catabolic process"/>
    <property type="evidence" value="ECO:0007669"/>
    <property type="project" value="InterPro"/>
</dbReference>
<dbReference type="AlphaFoldDB" id="A0A420XM20"/>
<dbReference type="SUPFAM" id="SSF55816">
    <property type="entry name" value="5'-nucleotidase (syn. UDP-sugar hydrolase), C-terminal domain"/>
    <property type="match status" value="1"/>
</dbReference>
<dbReference type="PANTHER" id="PTHR11575:SF6">
    <property type="entry name" value="2',3'-CYCLIC-NUCLEOTIDE 2'-PHOSPHODIESTERASE_3'-NUCLEOTIDASE"/>
    <property type="match status" value="1"/>
</dbReference>
<dbReference type="SUPFAM" id="SSF56300">
    <property type="entry name" value="Metallo-dependent phosphatases"/>
    <property type="match status" value="1"/>
</dbReference>
<dbReference type="GO" id="GO:0016787">
    <property type="term" value="F:hydrolase activity"/>
    <property type="evidence" value="ECO:0007669"/>
    <property type="project" value="UniProtKB-KW"/>
</dbReference>
<dbReference type="InterPro" id="IPR029052">
    <property type="entry name" value="Metallo-depent_PP-like"/>
</dbReference>
<sequence>MRHLSSRRLAVTSALGVAALGAALAAPAASAQQNPASITVTVMGTSDLHGHVYNWDYFKDAEYDDAAHNDVGLAKISTLVNDVRAQRGRDRTLLFDSGDTIQGTPLSYYYAKVEPITETGATHPMAAAMNVIGYDAITLGNHEYNYGLKMLGKWSRQVHAPVLAANAIDVRTGKPAYRPWVMKKVKVPGHKPVKFGVLGLTNPGIAIWDKANVQGKQRFDDLVATAKKYVPMMKAEGADVVVVTAHSGDSGLSSYGTDLPVENASALIAQQVPDVDAVLVGHAHKDIPEEFVTNPTTGKKVLLAEPALWGERLTVMDFGLRTKGSGWEVVSKHSQNLNSNTVPADPAVLAATATAHAKTVAYVNQPVATSTEELSGARSRLEDTPIVDFIQKVQTDTVTKALAGTQYASLPVLSVAAPFSREALFPAGQVRIKDVAGLYIYDNTLEAVTMNGAQVKDYLEYSAKYFKQVAPGAPIDEQDLTDNGQPDYNYDMLSGVAYDIDISKPVGSRIVGLSHPDGSPVTAADQFVVAVNNYRRSGGGGFPAVSTAPVVYNQQADIRQMLIDYATATGSIDPADFAVVNWRLVREGVPVFP</sequence>
<dbReference type="InterPro" id="IPR006311">
    <property type="entry name" value="TAT_signal"/>
</dbReference>
<reference evidence="5 6" key="1">
    <citation type="submission" date="2018-10" db="EMBL/GenBank/DDBJ databases">
        <title>Genomic Encyclopedia of Archaeal and Bacterial Type Strains, Phase II (KMG-II): from individual species to whole genera.</title>
        <authorList>
            <person name="Goeker M."/>
        </authorList>
    </citation>
    <scope>NUCLEOTIDE SEQUENCE [LARGE SCALE GENOMIC DNA]</scope>
    <source>
        <strain evidence="5 6">RP-AC37</strain>
    </source>
</reference>
<proteinExistence type="inferred from homology"/>
<dbReference type="InterPro" id="IPR036907">
    <property type="entry name" value="5'-Nucleotdase_C_sf"/>
</dbReference>
<dbReference type="Proteomes" id="UP000281955">
    <property type="component" value="Unassembled WGS sequence"/>
</dbReference>
<evidence type="ECO:0000313" key="5">
    <source>
        <dbReference type="EMBL" id="RKS72406.1"/>
    </source>
</evidence>
<dbReference type="GO" id="GO:0030288">
    <property type="term" value="C:outer membrane-bounded periplasmic space"/>
    <property type="evidence" value="ECO:0007669"/>
    <property type="project" value="TreeGrafter"/>
</dbReference>
<dbReference type="EMBL" id="RBWV01000013">
    <property type="protein sequence ID" value="RKS72406.1"/>
    <property type="molecule type" value="Genomic_DNA"/>
</dbReference>
<accession>A0A420XM20</accession>
<dbReference type="InterPro" id="IPR004843">
    <property type="entry name" value="Calcineurin-like_PHP"/>
</dbReference>
<dbReference type="GO" id="GO:0000166">
    <property type="term" value="F:nucleotide binding"/>
    <property type="evidence" value="ECO:0007669"/>
    <property type="project" value="UniProtKB-KW"/>
</dbReference>
<evidence type="ECO:0000313" key="6">
    <source>
        <dbReference type="Proteomes" id="UP000281955"/>
    </source>
</evidence>